<evidence type="ECO:0000256" key="1">
    <source>
        <dbReference type="SAM" id="MobiDB-lite"/>
    </source>
</evidence>
<dbReference type="InterPro" id="IPR056599">
    <property type="entry name" value="AAA_lid_fung"/>
</dbReference>
<proteinExistence type="predicted"/>
<dbReference type="SMART" id="SM00382">
    <property type="entry name" value="AAA"/>
    <property type="match status" value="1"/>
</dbReference>
<evidence type="ECO:0000313" key="4">
    <source>
        <dbReference type="Proteomes" id="UP000722485"/>
    </source>
</evidence>
<feature type="domain" description="AAA+ ATPase" evidence="2">
    <location>
        <begin position="712"/>
        <end position="839"/>
    </location>
</feature>
<gene>
    <name evidence="3" type="ORF">G7Z17_g12767</name>
</gene>
<dbReference type="GO" id="GO:0016887">
    <property type="term" value="F:ATP hydrolysis activity"/>
    <property type="evidence" value="ECO:0007669"/>
    <property type="project" value="InterPro"/>
</dbReference>
<dbReference type="SUPFAM" id="SSF52540">
    <property type="entry name" value="P-loop containing nucleoside triphosphate hydrolases"/>
    <property type="match status" value="1"/>
</dbReference>
<feature type="compositionally biased region" description="Polar residues" evidence="1">
    <location>
        <begin position="264"/>
        <end position="275"/>
    </location>
</feature>
<keyword evidence="4" id="KW-1185">Reference proteome</keyword>
<protein>
    <recommendedName>
        <fullName evidence="2">AAA+ ATPase domain-containing protein</fullName>
    </recommendedName>
</protein>
<dbReference type="AlphaFoldDB" id="A0A9P5L9Z6"/>
<dbReference type="Pfam" id="PF22942">
    <property type="entry name" value="DUF7025"/>
    <property type="match status" value="1"/>
</dbReference>
<feature type="compositionally biased region" description="Basic and acidic residues" evidence="1">
    <location>
        <begin position="974"/>
        <end position="995"/>
    </location>
</feature>
<dbReference type="InterPro" id="IPR003593">
    <property type="entry name" value="AAA+_ATPase"/>
</dbReference>
<dbReference type="Pfam" id="PF00004">
    <property type="entry name" value="AAA"/>
    <property type="match status" value="1"/>
</dbReference>
<accession>A0A9P5L9Z6</accession>
<feature type="compositionally biased region" description="Polar residues" evidence="1">
    <location>
        <begin position="17"/>
        <end position="30"/>
    </location>
</feature>
<organism evidence="3 4">
    <name type="scientific">Cylindrodendrum hubeiense</name>
    <dbReference type="NCBI Taxonomy" id="595255"/>
    <lineage>
        <taxon>Eukaryota</taxon>
        <taxon>Fungi</taxon>
        <taxon>Dikarya</taxon>
        <taxon>Ascomycota</taxon>
        <taxon>Pezizomycotina</taxon>
        <taxon>Sordariomycetes</taxon>
        <taxon>Hypocreomycetidae</taxon>
        <taxon>Hypocreales</taxon>
        <taxon>Nectriaceae</taxon>
        <taxon>Cylindrodendrum</taxon>
    </lineage>
</organism>
<feature type="region of interest" description="Disordered" evidence="1">
    <location>
        <begin position="974"/>
        <end position="1072"/>
    </location>
</feature>
<reference evidence="3" key="1">
    <citation type="submission" date="2020-03" db="EMBL/GenBank/DDBJ databases">
        <title>Draft Genome Sequence of Cylindrodendrum hubeiense.</title>
        <authorList>
            <person name="Buettner E."/>
            <person name="Kellner H."/>
        </authorList>
    </citation>
    <scope>NUCLEOTIDE SEQUENCE</scope>
    <source>
        <strain evidence="3">IHI 201604</strain>
    </source>
</reference>
<feature type="region of interest" description="Disordered" evidence="1">
    <location>
        <begin position="255"/>
        <end position="321"/>
    </location>
</feature>
<feature type="compositionally biased region" description="Acidic residues" evidence="1">
    <location>
        <begin position="1050"/>
        <end position="1072"/>
    </location>
</feature>
<dbReference type="InterPro" id="IPR054289">
    <property type="entry name" value="DUF7025"/>
</dbReference>
<dbReference type="Gene3D" id="3.40.50.300">
    <property type="entry name" value="P-loop containing nucleotide triphosphate hydrolases"/>
    <property type="match status" value="1"/>
</dbReference>
<dbReference type="PANTHER" id="PTHR46411:SF2">
    <property type="entry name" value="AAA+ ATPASE DOMAIN-CONTAINING PROTEIN"/>
    <property type="match status" value="1"/>
</dbReference>
<comment type="caution">
    <text evidence="3">The sequence shown here is derived from an EMBL/GenBank/DDBJ whole genome shotgun (WGS) entry which is preliminary data.</text>
</comment>
<dbReference type="Proteomes" id="UP000722485">
    <property type="component" value="Unassembled WGS sequence"/>
</dbReference>
<dbReference type="InterPro" id="IPR027417">
    <property type="entry name" value="P-loop_NTPase"/>
</dbReference>
<dbReference type="GO" id="GO:0005524">
    <property type="term" value="F:ATP binding"/>
    <property type="evidence" value="ECO:0007669"/>
    <property type="project" value="InterPro"/>
</dbReference>
<dbReference type="Pfam" id="PF23232">
    <property type="entry name" value="AAA_lid_13"/>
    <property type="match status" value="1"/>
</dbReference>
<evidence type="ECO:0000313" key="3">
    <source>
        <dbReference type="EMBL" id="KAF7537883.1"/>
    </source>
</evidence>
<evidence type="ECO:0000259" key="2">
    <source>
        <dbReference type="SMART" id="SM00382"/>
    </source>
</evidence>
<dbReference type="EMBL" id="JAANBB010000619">
    <property type="protein sequence ID" value="KAF7537883.1"/>
    <property type="molecule type" value="Genomic_DNA"/>
</dbReference>
<dbReference type="OrthoDB" id="10042665at2759"/>
<name>A0A9P5L9Z6_9HYPO</name>
<dbReference type="PANTHER" id="PTHR46411">
    <property type="entry name" value="FAMILY ATPASE, PUTATIVE-RELATED"/>
    <property type="match status" value="1"/>
</dbReference>
<dbReference type="InterPro" id="IPR003959">
    <property type="entry name" value="ATPase_AAA_core"/>
</dbReference>
<feature type="region of interest" description="Disordered" evidence="1">
    <location>
        <begin position="1"/>
        <end position="39"/>
    </location>
</feature>
<feature type="compositionally biased region" description="Polar residues" evidence="1">
    <location>
        <begin position="1028"/>
        <end position="1039"/>
    </location>
</feature>
<sequence>MADTKVETEQIIPSLPQPNLQAKPTFQDQNGDPIVAAKLSEDVSPTNANHHQAGSQQGRAPVPEVQQHIPADSEMDSVVAPSDPLLSKRLDLVAQVLAQELAKFRQANPGHMTSTIDHQIAAIRDLSVEIRLGDGKTTEKDDPEKVVCQVRRSGLDEWKKPQDDKQYVISAYYRSPAIFETAQEGKRPATGNADRQERPHRVKLGSDVLTYELENITNVTIRTQSPTLFAPPYKLLTRYHPEIVQRLSQLQDQVDQMEKELTDRSITVPSVSSKIDSAPDAESPGKSIGQATTSLTVDKETLASPEPRTGGSISGDSATKDKELNKKRKELGIRFDHLRLLKDFIETDLASYIELDEKIKTGVLEKIAFEDLWFLFQPGDVLYFKNQGHHQLCKAFAVTGGQERKRGPSKMEILNRCDPPGSRGDNQNGKDDATIMHNAARGTWSPLTIDFYTMEYDGYLVGPLDDRKQIKHYAGERNITDLPIYPLKFHKKRDEMLKDLTARGRKYCSSYGHKSYSGTTCPVNRQKSPEEVHGDVFIDFRDYYRSISNHGYWVPPHAVQWKPNLGVLQRTNPAAAEAEEDISGDIWNLCDPEVDDKASEDFLSSNQFDLELIELDLFELSGDNLHLLPHRVPAYLFRARKYVHVDIGTATEIDKSDQARDSSFKDLVIPESHRDLLVGLVKNKMTVLGDNTGPEIVDGGSTQIDIVRGKGRGLIILLHGPPGSGKTSTAETLAAYTRRPLYPITCGDLGTRADQVEKALIEHTERAQRWGCVLLLDEADVFLSRRDWRDTDHNALVSVFLRQLEYYSGILFLTTNRVGVLDEAFKSRIHVSLAYPTIKLQTTLEIWEGILNRIDRDNKTDTIKTKYDRNALLSFANRHYKNHEKSNTAWNGRQIRNAFQLAIALGHHERDKKLEAAGLTSEEAAKSGDKKWMTVRLTKDNFRSIARTARDFDDYLHATRGDDSELAKHMAIRDDGHSEEHLETSSPRARKDYGRQKQPSKLPRQAKRERSSSFLNPSRDRPRPRSSAESQTPSGSGTQKRGRGSRVEQDSSDEDDDEEDGDIFEEFSDDED</sequence>
<dbReference type="CDD" id="cd19481">
    <property type="entry name" value="RecA-like_protease"/>
    <property type="match status" value="1"/>
</dbReference>